<dbReference type="GO" id="GO:0005576">
    <property type="term" value="C:extracellular region"/>
    <property type="evidence" value="ECO:0007669"/>
    <property type="project" value="UniProtKB-SubCell"/>
</dbReference>
<dbReference type="GO" id="GO:0020037">
    <property type="term" value="F:heme binding"/>
    <property type="evidence" value="ECO:0007669"/>
    <property type="project" value="InterPro"/>
</dbReference>
<dbReference type="GO" id="GO:0004601">
    <property type="term" value="F:peroxidase activity"/>
    <property type="evidence" value="ECO:0007669"/>
    <property type="project" value="UniProtKB-KW"/>
</dbReference>
<dbReference type="PANTHER" id="PTHR11475">
    <property type="entry name" value="OXIDASE/PEROXIDASE"/>
    <property type="match status" value="1"/>
</dbReference>
<dbReference type="PROSITE" id="PS50292">
    <property type="entry name" value="PEROXIDASE_3"/>
    <property type="match status" value="1"/>
</dbReference>
<sequence>MDFVRSMPAVRPACNFGPREQMNQITAFIDASNVYGSSVNESNELRAFTGGLLKESSNPKHLLPPKPSECKDSSGQKYCFKAGDSRVNEQPQLAVMHTVWMRQHNRLARELSTINPGWTDEILFQEARRIVAAQMQHITYNEYLPIILGGTFMEAFGLVPRKAGYAPGYSENIDPSINNVFATAAFRYGHTLISGLMQ</sequence>
<keyword evidence="5" id="KW-0408">Iron</keyword>
<evidence type="ECO:0000313" key="7">
    <source>
        <dbReference type="Proteomes" id="UP000324222"/>
    </source>
</evidence>
<evidence type="ECO:0000256" key="3">
    <source>
        <dbReference type="ARBA" id="ARBA00022559"/>
    </source>
</evidence>
<organism evidence="6 7">
    <name type="scientific">Portunus trituberculatus</name>
    <name type="common">Swimming crab</name>
    <name type="synonym">Neptunus trituberculatus</name>
    <dbReference type="NCBI Taxonomy" id="210409"/>
    <lineage>
        <taxon>Eukaryota</taxon>
        <taxon>Metazoa</taxon>
        <taxon>Ecdysozoa</taxon>
        <taxon>Arthropoda</taxon>
        <taxon>Crustacea</taxon>
        <taxon>Multicrustacea</taxon>
        <taxon>Malacostraca</taxon>
        <taxon>Eumalacostraca</taxon>
        <taxon>Eucarida</taxon>
        <taxon>Decapoda</taxon>
        <taxon>Pleocyemata</taxon>
        <taxon>Brachyura</taxon>
        <taxon>Eubrachyura</taxon>
        <taxon>Portunoidea</taxon>
        <taxon>Portunidae</taxon>
        <taxon>Portuninae</taxon>
        <taxon>Portunus</taxon>
    </lineage>
</organism>
<evidence type="ECO:0000256" key="5">
    <source>
        <dbReference type="PIRSR" id="PIRSR619791-2"/>
    </source>
</evidence>
<evidence type="ECO:0000256" key="2">
    <source>
        <dbReference type="ARBA" id="ARBA00022525"/>
    </source>
</evidence>
<dbReference type="InterPro" id="IPR010255">
    <property type="entry name" value="Haem_peroxidase_sf"/>
</dbReference>
<dbReference type="InterPro" id="IPR037120">
    <property type="entry name" value="Haem_peroxidase_sf_animal"/>
</dbReference>
<keyword evidence="7" id="KW-1185">Reference proteome</keyword>
<evidence type="ECO:0000256" key="4">
    <source>
        <dbReference type="ARBA" id="ARBA00023180"/>
    </source>
</evidence>
<comment type="subcellular location">
    <subcellularLocation>
        <location evidence="1">Secreted</location>
    </subcellularLocation>
</comment>
<dbReference type="OrthoDB" id="6505174at2759"/>
<keyword evidence="5" id="KW-0349">Heme</keyword>
<dbReference type="SUPFAM" id="SSF48113">
    <property type="entry name" value="Heme-dependent peroxidases"/>
    <property type="match status" value="1"/>
</dbReference>
<keyword evidence="3 6" id="KW-0575">Peroxidase</keyword>
<evidence type="ECO:0000313" key="6">
    <source>
        <dbReference type="EMBL" id="MPC64526.1"/>
    </source>
</evidence>
<name>A0A5B7H3R3_PORTR</name>
<accession>A0A5B7H3R3</accession>
<comment type="caution">
    <text evidence="6">The sequence shown here is derived from an EMBL/GenBank/DDBJ whole genome shotgun (WGS) entry which is preliminary data.</text>
</comment>
<keyword evidence="2" id="KW-0964">Secreted</keyword>
<dbReference type="Pfam" id="PF03098">
    <property type="entry name" value="An_peroxidase"/>
    <property type="match status" value="1"/>
</dbReference>
<reference evidence="6 7" key="1">
    <citation type="submission" date="2019-05" db="EMBL/GenBank/DDBJ databases">
        <title>Another draft genome of Portunus trituberculatus and its Hox gene families provides insights of decapod evolution.</title>
        <authorList>
            <person name="Jeong J.-H."/>
            <person name="Song I."/>
            <person name="Kim S."/>
            <person name="Choi T."/>
            <person name="Kim D."/>
            <person name="Ryu S."/>
            <person name="Kim W."/>
        </authorList>
    </citation>
    <scope>NUCLEOTIDE SEQUENCE [LARGE SCALE GENOMIC DNA]</scope>
    <source>
        <tissue evidence="6">Muscle</tissue>
    </source>
</reference>
<evidence type="ECO:0000256" key="1">
    <source>
        <dbReference type="ARBA" id="ARBA00004613"/>
    </source>
</evidence>
<keyword evidence="5" id="KW-0479">Metal-binding</keyword>
<dbReference type="GO" id="GO:0046872">
    <property type="term" value="F:metal ion binding"/>
    <property type="evidence" value="ECO:0007669"/>
    <property type="project" value="UniProtKB-KW"/>
</dbReference>
<dbReference type="GO" id="GO:0006979">
    <property type="term" value="P:response to oxidative stress"/>
    <property type="evidence" value="ECO:0007669"/>
    <property type="project" value="InterPro"/>
</dbReference>
<protein>
    <submittedName>
        <fullName evidence="6">Chorion peroxidase</fullName>
    </submittedName>
</protein>
<dbReference type="AlphaFoldDB" id="A0A5B7H3R3"/>
<dbReference type="PANTHER" id="PTHR11475:SF4">
    <property type="entry name" value="CHORION PEROXIDASE"/>
    <property type="match status" value="1"/>
</dbReference>
<proteinExistence type="predicted"/>
<feature type="binding site" description="axial binding residue" evidence="5">
    <location>
        <position position="190"/>
    </location>
    <ligand>
        <name>heme b</name>
        <dbReference type="ChEBI" id="CHEBI:60344"/>
    </ligand>
    <ligandPart>
        <name>Fe</name>
        <dbReference type="ChEBI" id="CHEBI:18248"/>
    </ligandPart>
</feature>
<dbReference type="Gene3D" id="1.10.640.10">
    <property type="entry name" value="Haem peroxidase domain superfamily, animal type"/>
    <property type="match status" value="1"/>
</dbReference>
<dbReference type="InterPro" id="IPR019791">
    <property type="entry name" value="Haem_peroxidase_animal"/>
</dbReference>
<keyword evidence="3 6" id="KW-0560">Oxidoreductase</keyword>
<dbReference type="EMBL" id="VSRR010022213">
    <property type="protein sequence ID" value="MPC64526.1"/>
    <property type="molecule type" value="Genomic_DNA"/>
</dbReference>
<gene>
    <name evidence="6" type="primary">Pxt_3</name>
    <name evidence="6" type="ORF">E2C01_058645</name>
</gene>
<dbReference type="Proteomes" id="UP000324222">
    <property type="component" value="Unassembled WGS sequence"/>
</dbReference>
<keyword evidence="4" id="KW-0325">Glycoprotein</keyword>